<evidence type="ECO:0000256" key="8">
    <source>
        <dbReference type="PIRSR" id="PIRSR000548-1"/>
    </source>
</evidence>
<evidence type="ECO:0000256" key="9">
    <source>
        <dbReference type="SAM" id="MobiDB-lite"/>
    </source>
</evidence>
<evidence type="ECO:0000259" key="10">
    <source>
        <dbReference type="PROSITE" id="PS50042"/>
    </source>
</evidence>
<dbReference type="InterPro" id="IPR014710">
    <property type="entry name" value="RmlC-like_jellyroll"/>
</dbReference>
<gene>
    <name evidence="11" type="ORF">EMWEY_00028800</name>
</gene>
<dbReference type="SMART" id="SM00100">
    <property type="entry name" value="cNMP"/>
    <property type="match status" value="1"/>
</dbReference>
<feature type="domain" description="Cyclic nucleotide-binding" evidence="10">
    <location>
        <begin position="227"/>
        <end position="348"/>
    </location>
</feature>
<dbReference type="GO" id="GO:0004862">
    <property type="term" value="F:cAMP-dependent protein kinase inhibitor activity"/>
    <property type="evidence" value="ECO:0007669"/>
    <property type="project" value="TreeGrafter"/>
</dbReference>
<evidence type="ECO:0000256" key="5">
    <source>
        <dbReference type="ARBA" id="ARBA00022737"/>
    </source>
</evidence>
<dbReference type="Pfam" id="PF00027">
    <property type="entry name" value="cNMP_binding"/>
    <property type="match status" value="1"/>
</dbReference>
<dbReference type="GO" id="GO:0016301">
    <property type="term" value="F:kinase activity"/>
    <property type="evidence" value="ECO:0007669"/>
    <property type="project" value="UniProtKB-KW"/>
</dbReference>
<dbReference type="InterPro" id="IPR012198">
    <property type="entry name" value="cAMP_dep_PK_reg_su"/>
</dbReference>
<dbReference type="Gene3D" id="2.60.120.10">
    <property type="entry name" value="Jelly Rolls"/>
    <property type="match status" value="2"/>
</dbReference>
<evidence type="ECO:0000256" key="1">
    <source>
        <dbReference type="ARBA" id="ARBA00005753"/>
    </source>
</evidence>
<keyword evidence="11" id="KW-0808">Transferase</keyword>
<dbReference type="FunFam" id="2.60.120.10:FF:000039">
    <property type="entry name" value="cAMP-dependent protein kinase regulatory subunit"/>
    <property type="match status" value="1"/>
</dbReference>
<dbReference type="PRINTS" id="PR00103">
    <property type="entry name" value="CAMPKINASE"/>
</dbReference>
<organism evidence="11 12">
    <name type="scientific">Eimeria maxima</name>
    <name type="common">Coccidian parasite</name>
    <dbReference type="NCBI Taxonomy" id="5804"/>
    <lineage>
        <taxon>Eukaryota</taxon>
        <taxon>Sar</taxon>
        <taxon>Alveolata</taxon>
        <taxon>Apicomplexa</taxon>
        <taxon>Conoidasida</taxon>
        <taxon>Coccidia</taxon>
        <taxon>Eucoccidiorida</taxon>
        <taxon>Eimeriorina</taxon>
        <taxon>Eimeriidae</taxon>
        <taxon>Eimeria</taxon>
    </lineage>
</organism>
<comment type="similarity">
    <text evidence="1">Belongs to the cAMP-dependent kinase regulatory chain family.</text>
</comment>
<dbReference type="Proteomes" id="UP000030763">
    <property type="component" value="Unassembled WGS sequence"/>
</dbReference>
<keyword evidence="4 8" id="KW-0116">cAMP-binding</keyword>
<sequence>MNSTGGGERGGGGGIGGGGGGGGGGGEYEEYIQLKLSPILEKIVTEILLAMPADPIPFMISKLCIIANLPDPYLQSQQTKETEELREELARLRQEVQAAMQQQKQQQQQQQQQSSSGGGGGGGSSQQQQQQQRQVAFDSSSSNRSTQDTDDSEEEEEEEEEGEEEGGGEEEEEIKIDKIRGFNKMRQSVCAEVYGNWNKKQQFEPPVYPKTEEQKKRLHEILGISFMFSSLGEKELRVVIDAMRERNIPEQMTLIKQGQDGDCLYVVEKGQLECWREEEGGKEIKMVKSVGPGDVFGELALLYNSPRAATVKSVNSCSLWRLDRDVFNAIVKDAAKQKRDMYDAFLAKVRLLESMSAYDRLKLADALRTEEFNDGEYIVKQGEPGDIFYLIEEGSAIVLKVFDGQTESQEIGTYTNCGF</sequence>
<dbReference type="GO" id="GO:0033554">
    <property type="term" value="P:cellular response to stress"/>
    <property type="evidence" value="ECO:0007669"/>
    <property type="project" value="UniProtKB-ARBA"/>
</dbReference>
<accession>U6LYP4</accession>
<feature type="binding site" evidence="8">
    <location>
        <position position="298"/>
    </location>
    <ligand>
        <name>3',5'-cyclic AMP</name>
        <dbReference type="ChEBI" id="CHEBI:58165"/>
        <label>1</label>
    </ligand>
</feature>
<evidence type="ECO:0000313" key="11">
    <source>
        <dbReference type="EMBL" id="CDJ57052.1"/>
    </source>
</evidence>
<keyword evidence="11" id="KW-0418">Kinase</keyword>
<protein>
    <recommendedName>
        <fullName evidence="2">cAMP-dependent protein kinase regulatory subunit</fullName>
    </recommendedName>
</protein>
<dbReference type="SUPFAM" id="SSF51206">
    <property type="entry name" value="cAMP-binding domain-like"/>
    <property type="match status" value="2"/>
</dbReference>
<evidence type="ECO:0000313" key="12">
    <source>
        <dbReference type="Proteomes" id="UP000030763"/>
    </source>
</evidence>
<dbReference type="RefSeq" id="XP_013333702.1">
    <property type="nucleotide sequence ID" value="XM_013478248.1"/>
</dbReference>
<dbReference type="AlphaFoldDB" id="U6LYP4"/>
<keyword evidence="7 8" id="KW-0114">cAMP</keyword>
<dbReference type="PROSITE" id="PS50042">
    <property type="entry name" value="CNMP_BINDING_3"/>
    <property type="match status" value="2"/>
</dbReference>
<proteinExistence type="inferred from homology"/>
<dbReference type="CDD" id="cd00038">
    <property type="entry name" value="CAP_ED"/>
    <property type="match status" value="2"/>
</dbReference>
<feature type="binding site" evidence="8">
    <location>
        <position position="307"/>
    </location>
    <ligand>
        <name>3',5'-cyclic AMP</name>
        <dbReference type="ChEBI" id="CHEBI:58165"/>
        <label>1</label>
    </ligand>
</feature>
<dbReference type="PANTHER" id="PTHR11635:SF152">
    <property type="entry name" value="CAMP-DEPENDENT PROTEIN KINASE TYPE I REGULATORY SUBUNIT-RELATED"/>
    <property type="match status" value="1"/>
</dbReference>
<dbReference type="EMBL" id="HG719204">
    <property type="protein sequence ID" value="CDJ57052.1"/>
    <property type="molecule type" value="Genomic_DNA"/>
</dbReference>
<dbReference type="GO" id="GO:0005952">
    <property type="term" value="C:cAMP-dependent protein kinase complex"/>
    <property type="evidence" value="ECO:0007669"/>
    <property type="project" value="InterPro"/>
</dbReference>
<name>U6LYP4_EIMMA</name>
<feature type="compositionally biased region" description="Low complexity" evidence="9">
    <location>
        <begin position="101"/>
        <end position="115"/>
    </location>
</feature>
<evidence type="ECO:0000256" key="4">
    <source>
        <dbReference type="ARBA" id="ARBA00022566"/>
    </source>
</evidence>
<dbReference type="InterPro" id="IPR018490">
    <property type="entry name" value="cNMP-bd_dom_sf"/>
</dbReference>
<feature type="compositionally biased region" description="Polar residues" evidence="9">
    <location>
        <begin position="133"/>
        <end position="146"/>
    </location>
</feature>
<dbReference type="GeneID" id="25336866"/>
<feature type="compositionally biased region" description="Acidic residues" evidence="9">
    <location>
        <begin position="148"/>
        <end position="174"/>
    </location>
</feature>
<evidence type="ECO:0000256" key="7">
    <source>
        <dbReference type="ARBA" id="ARBA00023149"/>
    </source>
</evidence>
<dbReference type="GO" id="GO:0034236">
    <property type="term" value="F:protein kinase A catalytic subunit binding"/>
    <property type="evidence" value="ECO:0007669"/>
    <property type="project" value="TreeGrafter"/>
</dbReference>
<keyword evidence="5" id="KW-0677">Repeat</keyword>
<reference evidence="11" key="1">
    <citation type="submission" date="2013-10" db="EMBL/GenBank/DDBJ databases">
        <title>Genomic analysis of the causative agents of coccidiosis in chickens.</title>
        <authorList>
            <person name="Reid A.J."/>
            <person name="Blake D."/>
            <person name="Billington K."/>
            <person name="Browne H."/>
            <person name="Dunn M."/>
            <person name="Hung S."/>
            <person name="Kawahara F."/>
            <person name="Miranda-Saavedra D."/>
            <person name="Mourier T."/>
            <person name="Nagra H."/>
            <person name="Otto T.D."/>
            <person name="Rawlings N."/>
            <person name="Sanchez A."/>
            <person name="Sanders M."/>
            <person name="Subramaniam C."/>
            <person name="Tay Y."/>
            <person name="Dear P."/>
            <person name="Doerig C."/>
            <person name="Gruber A."/>
            <person name="Parkinson J."/>
            <person name="Shirley M."/>
            <person name="Wan K.L."/>
            <person name="Berriman M."/>
            <person name="Tomley F."/>
            <person name="Pain A."/>
        </authorList>
    </citation>
    <scope>NUCLEOTIDE SEQUENCE [LARGE SCALE GENOMIC DNA]</scope>
    <source>
        <strain evidence="11">Weybridge</strain>
    </source>
</reference>
<dbReference type="InterPro" id="IPR000595">
    <property type="entry name" value="cNMP-bd_dom"/>
</dbReference>
<dbReference type="GO" id="GO:0005829">
    <property type="term" value="C:cytosol"/>
    <property type="evidence" value="ECO:0007669"/>
    <property type="project" value="TreeGrafter"/>
</dbReference>
<dbReference type="PANTHER" id="PTHR11635">
    <property type="entry name" value="CAMP-DEPENDENT PROTEIN KINASE REGULATORY CHAIN"/>
    <property type="match status" value="1"/>
</dbReference>
<reference evidence="11" key="2">
    <citation type="submission" date="2013-10" db="EMBL/GenBank/DDBJ databases">
        <authorList>
            <person name="Aslett M."/>
        </authorList>
    </citation>
    <scope>NUCLEOTIDE SEQUENCE [LARGE SCALE GENOMIC DNA]</scope>
    <source>
        <strain evidence="11">Weybridge</strain>
    </source>
</reference>
<keyword evidence="6 8" id="KW-0547">Nucleotide-binding</keyword>
<dbReference type="InterPro" id="IPR050503">
    <property type="entry name" value="cAMP-dep_PK_reg_su-like"/>
</dbReference>
<feature type="region of interest" description="Disordered" evidence="9">
    <location>
        <begin position="96"/>
        <end position="178"/>
    </location>
</feature>
<dbReference type="OMA" id="ECWREEE"/>
<dbReference type="CDD" id="cd22964">
    <property type="entry name" value="DD_CrRSP_unchar"/>
    <property type="match status" value="1"/>
</dbReference>
<keyword evidence="12" id="KW-1185">Reference proteome</keyword>
<feature type="domain" description="Cyclic nucleotide-binding" evidence="10">
    <location>
        <begin position="351"/>
        <end position="419"/>
    </location>
</feature>
<dbReference type="OrthoDB" id="417078at2759"/>
<dbReference type="VEuPathDB" id="ToxoDB:EMWEY_00028800"/>
<dbReference type="InterPro" id="IPR018488">
    <property type="entry name" value="cNMP-bd_CS"/>
</dbReference>
<keyword evidence="3" id="KW-0597">Phosphoprotein</keyword>
<dbReference type="PIRSF" id="PIRSF000548">
    <property type="entry name" value="PK_regulatory"/>
    <property type="match status" value="1"/>
</dbReference>
<evidence type="ECO:0000256" key="2">
    <source>
        <dbReference type="ARBA" id="ARBA00020355"/>
    </source>
</evidence>
<evidence type="ECO:0000256" key="6">
    <source>
        <dbReference type="ARBA" id="ARBA00022741"/>
    </source>
</evidence>
<feature type="region of interest" description="Disordered" evidence="9">
    <location>
        <begin position="1"/>
        <end position="23"/>
    </location>
</feature>
<dbReference type="PROSITE" id="PS00888">
    <property type="entry name" value="CNMP_BINDING_1"/>
    <property type="match status" value="2"/>
</dbReference>
<evidence type="ECO:0000256" key="3">
    <source>
        <dbReference type="ARBA" id="ARBA00022553"/>
    </source>
</evidence>
<dbReference type="GO" id="GO:0030552">
    <property type="term" value="F:cAMP binding"/>
    <property type="evidence" value="ECO:0007669"/>
    <property type="project" value="UniProtKB-KW"/>
</dbReference>
<dbReference type="PROSITE" id="PS00889">
    <property type="entry name" value="CNMP_BINDING_2"/>
    <property type="match status" value="1"/>
</dbReference>